<reference evidence="8" key="1">
    <citation type="submission" date="2020-08" db="EMBL/GenBank/DDBJ databases">
        <title>Genome public.</title>
        <authorList>
            <person name="Liu C."/>
            <person name="Sun Q."/>
        </authorList>
    </citation>
    <scope>NUCLEOTIDE SEQUENCE</scope>
    <source>
        <strain evidence="8">NSJ-32</strain>
    </source>
</reference>
<evidence type="ECO:0000256" key="2">
    <source>
        <dbReference type="ARBA" id="ARBA00022475"/>
    </source>
</evidence>
<keyword evidence="2 6" id="KW-1003">Cell membrane</keyword>
<sequence length="246" mass="27334">MIQEDTQYLRRRRIVSILSFLIFLAFCGWLTYAVGRPLLHLASDPERFRDWVDSHGVGGQFILIGMQVLQVVVALIPGEVIEVGAGYAFGAVEGTLLCLSGVALGSTIIFLLTRLFGVRMVEAFISREKLYAFSFMKDEKKLNRLIFLVFFIPGTPKDLLTYCVGLTPMKLGTFLIISSIARVPSVVSSTFGGHALGHKNYGLAILVFIVTGAVSLMGMLLYNKIMQHRRKASEHARRRKEGSDSE</sequence>
<comment type="similarity">
    <text evidence="6">Belongs to the TVP38/TMEM64 family.</text>
</comment>
<comment type="caution">
    <text evidence="8">The sequence shown here is derived from an EMBL/GenBank/DDBJ whole genome shotgun (WGS) entry which is preliminary data.</text>
</comment>
<keyword evidence="9" id="KW-1185">Reference proteome</keyword>
<name>A0A926DRV1_9FIRM</name>
<evidence type="ECO:0000256" key="6">
    <source>
        <dbReference type="RuleBase" id="RU366058"/>
    </source>
</evidence>
<dbReference type="PANTHER" id="PTHR12677:SF59">
    <property type="entry name" value="GOLGI APPARATUS MEMBRANE PROTEIN TVP38-RELATED"/>
    <property type="match status" value="1"/>
</dbReference>
<comment type="caution">
    <text evidence="6">Lacks conserved residue(s) required for the propagation of feature annotation.</text>
</comment>
<evidence type="ECO:0000256" key="1">
    <source>
        <dbReference type="ARBA" id="ARBA00004651"/>
    </source>
</evidence>
<protein>
    <recommendedName>
        <fullName evidence="6">TVP38/TMEM64 family membrane protein</fullName>
    </recommendedName>
</protein>
<organism evidence="8 9">
    <name type="scientific">Bianquea renquensis</name>
    <dbReference type="NCBI Taxonomy" id="2763661"/>
    <lineage>
        <taxon>Bacteria</taxon>
        <taxon>Bacillati</taxon>
        <taxon>Bacillota</taxon>
        <taxon>Clostridia</taxon>
        <taxon>Eubacteriales</taxon>
        <taxon>Bianqueaceae</taxon>
        <taxon>Bianquea</taxon>
    </lineage>
</organism>
<gene>
    <name evidence="8" type="ORF">H8730_04880</name>
</gene>
<feature type="transmembrane region" description="Helical" evidence="6">
    <location>
        <begin position="201"/>
        <end position="222"/>
    </location>
</feature>
<keyword evidence="3 6" id="KW-0812">Transmembrane</keyword>
<evidence type="ECO:0000313" key="9">
    <source>
        <dbReference type="Proteomes" id="UP000657006"/>
    </source>
</evidence>
<dbReference type="Pfam" id="PF09335">
    <property type="entry name" value="VTT_dom"/>
    <property type="match status" value="1"/>
</dbReference>
<feature type="transmembrane region" description="Helical" evidence="6">
    <location>
        <begin position="14"/>
        <end position="35"/>
    </location>
</feature>
<dbReference type="AlphaFoldDB" id="A0A926DRV1"/>
<evidence type="ECO:0000259" key="7">
    <source>
        <dbReference type="Pfam" id="PF09335"/>
    </source>
</evidence>
<dbReference type="EMBL" id="JACRSQ010000005">
    <property type="protein sequence ID" value="MBC8542878.1"/>
    <property type="molecule type" value="Genomic_DNA"/>
</dbReference>
<dbReference type="Proteomes" id="UP000657006">
    <property type="component" value="Unassembled WGS sequence"/>
</dbReference>
<feature type="transmembrane region" description="Helical" evidence="6">
    <location>
        <begin position="88"/>
        <end position="112"/>
    </location>
</feature>
<dbReference type="GO" id="GO:0005886">
    <property type="term" value="C:plasma membrane"/>
    <property type="evidence" value="ECO:0007669"/>
    <property type="project" value="UniProtKB-SubCell"/>
</dbReference>
<comment type="subcellular location">
    <subcellularLocation>
        <location evidence="1 6">Cell membrane</location>
        <topology evidence="1 6">Multi-pass membrane protein</topology>
    </subcellularLocation>
</comment>
<keyword evidence="4 6" id="KW-1133">Transmembrane helix</keyword>
<evidence type="ECO:0000256" key="5">
    <source>
        <dbReference type="ARBA" id="ARBA00023136"/>
    </source>
</evidence>
<dbReference type="PANTHER" id="PTHR12677">
    <property type="entry name" value="GOLGI APPARATUS MEMBRANE PROTEIN TVP38-RELATED"/>
    <property type="match status" value="1"/>
</dbReference>
<evidence type="ECO:0000256" key="4">
    <source>
        <dbReference type="ARBA" id="ARBA00022989"/>
    </source>
</evidence>
<evidence type="ECO:0000313" key="8">
    <source>
        <dbReference type="EMBL" id="MBC8542878.1"/>
    </source>
</evidence>
<feature type="domain" description="VTT" evidence="7">
    <location>
        <begin position="76"/>
        <end position="193"/>
    </location>
</feature>
<dbReference type="RefSeq" id="WP_177720296.1">
    <property type="nucleotide sequence ID" value="NZ_JACRSQ010000005.1"/>
</dbReference>
<feature type="transmembrane region" description="Helical" evidence="6">
    <location>
        <begin position="159"/>
        <end position="181"/>
    </location>
</feature>
<accession>A0A926DRV1</accession>
<proteinExistence type="inferred from homology"/>
<dbReference type="InterPro" id="IPR015414">
    <property type="entry name" value="TMEM64"/>
</dbReference>
<dbReference type="InterPro" id="IPR032816">
    <property type="entry name" value="VTT_dom"/>
</dbReference>
<evidence type="ECO:0000256" key="3">
    <source>
        <dbReference type="ARBA" id="ARBA00022692"/>
    </source>
</evidence>
<keyword evidence="5 6" id="KW-0472">Membrane</keyword>